<evidence type="ECO:0000259" key="9">
    <source>
        <dbReference type="PROSITE" id="PS51379"/>
    </source>
</evidence>
<keyword evidence="7" id="KW-0408">Iron</keyword>
<evidence type="ECO:0000313" key="11">
    <source>
        <dbReference type="Proteomes" id="UP000006094"/>
    </source>
</evidence>
<dbReference type="InterPro" id="IPR004453">
    <property type="entry name" value="QueG"/>
</dbReference>
<evidence type="ECO:0000313" key="10">
    <source>
        <dbReference type="EMBL" id="AFS78089.1"/>
    </source>
</evidence>
<dbReference type="Gene3D" id="3.30.70.20">
    <property type="match status" value="1"/>
</dbReference>
<dbReference type="PANTHER" id="PTHR30002:SF4">
    <property type="entry name" value="EPOXYQUEUOSINE REDUCTASE"/>
    <property type="match status" value="1"/>
</dbReference>
<evidence type="ECO:0000256" key="2">
    <source>
        <dbReference type="ARBA" id="ARBA00022490"/>
    </source>
</evidence>
<keyword evidence="5" id="KW-0671">Queuosine biosynthesis</keyword>
<dbReference type="InterPro" id="IPR016024">
    <property type="entry name" value="ARM-type_fold"/>
</dbReference>
<keyword evidence="6" id="KW-0560">Oxidoreductase</keyword>
<dbReference type="PROSITE" id="PS51379">
    <property type="entry name" value="4FE4S_FER_2"/>
    <property type="match status" value="1"/>
</dbReference>
<dbReference type="STRING" id="1128398.Curi_c10750"/>
<evidence type="ECO:0000256" key="3">
    <source>
        <dbReference type="ARBA" id="ARBA00022694"/>
    </source>
</evidence>
<keyword evidence="8" id="KW-0411">Iron-sulfur</keyword>
<reference evidence="10 11" key="1">
    <citation type="journal article" date="2012" name="PLoS ONE">
        <title>The purine-utilizing bacterium Clostridium acidurici 9a: a genome-guided metabolic reconsideration.</title>
        <authorList>
            <person name="Hartwich K."/>
            <person name="Poehlein A."/>
            <person name="Daniel R."/>
        </authorList>
    </citation>
    <scope>NUCLEOTIDE SEQUENCE [LARGE SCALE GENOMIC DNA]</scope>
    <source>
        <strain evidence="11">ATCC 7906 / DSM 604 / BCRC 14475 / CIP 104303 / KCTC 5404 / NCIMB 10678 / 9a</strain>
    </source>
</reference>
<evidence type="ECO:0000256" key="4">
    <source>
        <dbReference type="ARBA" id="ARBA00022723"/>
    </source>
</evidence>
<dbReference type="OrthoDB" id="9784571at2"/>
<keyword evidence="11" id="KW-1185">Reference proteome</keyword>
<dbReference type="InterPro" id="IPR017900">
    <property type="entry name" value="4Fe4S_Fe_S_CS"/>
</dbReference>
<dbReference type="PROSITE" id="PS00198">
    <property type="entry name" value="4FE4S_FER_1"/>
    <property type="match status" value="1"/>
</dbReference>
<dbReference type="GO" id="GO:0052693">
    <property type="term" value="F:epoxyqueuosine reductase activity"/>
    <property type="evidence" value="ECO:0007669"/>
    <property type="project" value="TreeGrafter"/>
</dbReference>
<dbReference type="EMBL" id="CP003326">
    <property type="protein sequence ID" value="AFS78089.1"/>
    <property type="molecule type" value="Genomic_DNA"/>
</dbReference>
<dbReference type="GO" id="GO:0051539">
    <property type="term" value="F:4 iron, 4 sulfur cluster binding"/>
    <property type="evidence" value="ECO:0007669"/>
    <property type="project" value="UniProtKB-KW"/>
</dbReference>
<evidence type="ECO:0000256" key="7">
    <source>
        <dbReference type="ARBA" id="ARBA00023004"/>
    </source>
</evidence>
<name>K0AY03_GOTA9</name>
<dbReference type="AlphaFoldDB" id="K0AY03"/>
<gene>
    <name evidence="10" type="ordered locus">Curi_c10750</name>
</gene>
<protein>
    <submittedName>
        <fullName evidence="10">4Fe-4S ferredoxin, iron-sulpur binding domain protein</fullName>
    </submittedName>
</protein>
<dbReference type="InterPro" id="IPR017896">
    <property type="entry name" value="4Fe4S_Fe-S-bd"/>
</dbReference>
<evidence type="ECO:0000256" key="1">
    <source>
        <dbReference type="ARBA" id="ARBA00022485"/>
    </source>
</evidence>
<dbReference type="eggNOG" id="COG1600">
    <property type="taxonomic scope" value="Bacteria"/>
</dbReference>
<dbReference type="KEGG" id="cad:Curi_c10750"/>
<dbReference type="GO" id="GO:0046872">
    <property type="term" value="F:metal ion binding"/>
    <property type="evidence" value="ECO:0007669"/>
    <property type="project" value="UniProtKB-KW"/>
</dbReference>
<organism evidence="10 11">
    <name type="scientific">Gottschalkia acidurici (strain ATCC 7906 / DSM 604 / BCRC 14475 / CIP 104303 / KCTC 5404 / NCIMB 10678 / 9a)</name>
    <name type="common">Clostridium acidurici</name>
    <dbReference type="NCBI Taxonomy" id="1128398"/>
    <lineage>
        <taxon>Bacteria</taxon>
        <taxon>Bacillati</taxon>
        <taxon>Bacillota</taxon>
        <taxon>Tissierellia</taxon>
        <taxon>Tissierellales</taxon>
        <taxon>Gottschalkiaceae</taxon>
        <taxon>Gottschalkia</taxon>
    </lineage>
</organism>
<dbReference type="NCBIfam" id="TIGR00276">
    <property type="entry name" value="tRNA epoxyqueuosine(34) reductase QueG"/>
    <property type="match status" value="1"/>
</dbReference>
<keyword evidence="4" id="KW-0479">Metal-binding</keyword>
<keyword evidence="3" id="KW-0819">tRNA processing</keyword>
<dbReference type="SUPFAM" id="SSF54862">
    <property type="entry name" value="4Fe-4S ferredoxins"/>
    <property type="match status" value="1"/>
</dbReference>
<dbReference type="Pfam" id="PF13484">
    <property type="entry name" value="Fer4_16"/>
    <property type="match status" value="1"/>
</dbReference>
<sequence length="364" mass="42347">MNIKKYIIDKCKEVGIDIIGFTNSNEFTELSEFLKNRKEKNYETEFEEKDIEKRISPRKIMGEGETIIVIGVSYDKSGVMYEGISKSSVGTDYHIVLNEKMNKLIDEIKKVQKDFKYFSGVDTTPLIDRYLAKKSGIGWFGRNCSIINDEYGSFIFIGYIITNLKLEEDREVESKCKDCDLCIRSCPVGAIKPNYELNAKRCISYLTQTKETIPYELRDKMENKIYGCDTCQLVCPKNKDIIEKRTSQWEGAYKNIDLEELFKMTNKEFTEKYGHMAFSWRGKNIIKRNIIIKMGNLKNKDYMKLLKVALKDNSPMIRKYSAWSILKIDFNSGLNILEEHIKNEKDGDVISEINNLIDYFKNLG</sequence>
<dbReference type="Proteomes" id="UP000006094">
    <property type="component" value="Chromosome"/>
</dbReference>
<proteinExistence type="predicted"/>
<evidence type="ECO:0000256" key="5">
    <source>
        <dbReference type="ARBA" id="ARBA00022785"/>
    </source>
</evidence>
<dbReference type="Pfam" id="PF08331">
    <property type="entry name" value="QueG_DUF1730"/>
    <property type="match status" value="1"/>
</dbReference>
<dbReference type="HOGENOM" id="CLU_030790_2_1_9"/>
<feature type="domain" description="4Fe-4S ferredoxin-type" evidence="9">
    <location>
        <begin position="164"/>
        <end position="196"/>
    </location>
</feature>
<evidence type="ECO:0000256" key="8">
    <source>
        <dbReference type="ARBA" id="ARBA00023014"/>
    </source>
</evidence>
<dbReference type="PATRIC" id="fig|1128398.3.peg.1078"/>
<dbReference type="GO" id="GO:0008616">
    <property type="term" value="P:tRNA queuosine(34) biosynthetic process"/>
    <property type="evidence" value="ECO:0007669"/>
    <property type="project" value="UniProtKB-KW"/>
</dbReference>
<dbReference type="RefSeq" id="WP_014967226.1">
    <property type="nucleotide sequence ID" value="NC_018664.1"/>
</dbReference>
<evidence type="ECO:0000256" key="6">
    <source>
        <dbReference type="ARBA" id="ARBA00023002"/>
    </source>
</evidence>
<accession>K0AY03</accession>
<keyword evidence="2" id="KW-0963">Cytoplasm</keyword>
<dbReference type="SUPFAM" id="SSF48371">
    <property type="entry name" value="ARM repeat"/>
    <property type="match status" value="1"/>
</dbReference>
<dbReference type="PANTHER" id="PTHR30002">
    <property type="entry name" value="EPOXYQUEUOSINE REDUCTASE"/>
    <property type="match status" value="1"/>
</dbReference>
<keyword evidence="1" id="KW-0004">4Fe-4S</keyword>
<dbReference type="InterPro" id="IPR013542">
    <property type="entry name" value="QueG_DUF1730"/>
</dbReference>